<evidence type="ECO:0000313" key="3">
    <source>
        <dbReference type="WBParaSite" id="PSAMB.scaffold5size155369.g263.t1"/>
    </source>
</evidence>
<evidence type="ECO:0000259" key="1">
    <source>
        <dbReference type="Pfam" id="PF03184"/>
    </source>
</evidence>
<dbReference type="Pfam" id="PF03184">
    <property type="entry name" value="DDE_1"/>
    <property type="match status" value="1"/>
</dbReference>
<dbReference type="PANTHER" id="PTHR19303">
    <property type="entry name" value="TRANSPOSON"/>
    <property type="match status" value="1"/>
</dbReference>
<organism evidence="2 3">
    <name type="scientific">Plectus sambesii</name>
    <dbReference type="NCBI Taxonomy" id="2011161"/>
    <lineage>
        <taxon>Eukaryota</taxon>
        <taxon>Metazoa</taxon>
        <taxon>Ecdysozoa</taxon>
        <taxon>Nematoda</taxon>
        <taxon>Chromadorea</taxon>
        <taxon>Plectida</taxon>
        <taxon>Plectina</taxon>
        <taxon>Plectoidea</taxon>
        <taxon>Plectidae</taxon>
        <taxon>Plectus</taxon>
    </lineage>
</organism>
<protein>
    <submittedName>
        <fullName evidence="3">DDE-1 domain-containing protein</fullName>
    </submittedName>
</protein>
<dbReference type="PANTHER" id="PTHR19303:SF73">
    <property type="entry name" value="PROTEIN PDC2"/>
    <property type="match status" value="1"/>
</dbReference>
<dbReference type="InterPro" id="IPR050863">
    <property type="entry name" value="CenT-Element_Derived"/>
</dbReference>
<dbReference type="AlphaFoldDB" id="A0A914X0R6"/>
<accession>A0A914X0R6</accession>
<name>A0A914X0R6_9BILA</name>
<proteinExistence type="predicted"/>
<dbReference type="Proteomes" id="UP000887566">
    <property type="component" value="Unplaced"/>
</dbReference>
<sequence length="308" mass="33951">MAGEKLPLLVIGKSANPRCFKHVRCLPVAYEANSKAWMNGSLFEQYVRKLNMRMRAKKRSIALIVDNCPAHSKLMGFSNVQLFFLPPNTTAKTKPRDADVIRNFKLRYRPQFCKERLATLNSPASFQFTVLDALRVAKFAWDCVKVNTIVNCFTHCGFSLDGAGLTEPVEDTSEELVAFESILTSTYQYLNEDTFSAASYLAVDNDIVTAAHLSLSEISHNAIGSSDSGLNMSDVEEVPDDAPVVPPLKDSYSLLSQLRLMVGAYAKNEAQASDMNAHLIQLSNASTDLSQSAARQTSITDFFASNAK</sequence>
<evidence type="ECO:0000313" key="2">
    <source>
        <dbReference type="Proteomes" id="UP000887566"/>
    </source>
</evidence>
<feature type="domain" description="DDE-1" evidence="1">
    <location>
        <begin position="3"/>
        <end position="153"/>
    </location>
</feature>
<reference evidence="3" key="1">
    <citation type="submission" date="2022-11" db="UniProtKB">
        <authorList>
            <consortium name="WormBaseParasite"/>
        </authorList>
    </citation>
    <scope>IDENTIFICATION</scope>
</reference>
<keyword evidence="2" id="KW-1185">Reference proteome</keyword>
<dbReference type="WBParaSite" id="PSAMB.scaffold5size155369.g263.t1">
    <property type="protein sequence ID" value="PSAMB.scaffold5size155369.g263.t1"/>
    <property type="gene ID" value="PSAMB.scaffold5size155369.g263"/>
</dbReference>
<dbReference type="GO" id="GO:0003677">
    <property type="term" value="F:DNA binding"/>
    <property type="evidence" value="ECO:0007669"/>
    <property type="project" value="TreeGrafter"/>
</dbReference>
<dbReference type="GO" id="GO:0005634">
    <property type="term" value="C:nucleus"/>
    <property type="evidence" value="ECO:0007669"/>
    <property type="project" value="TreeGrafter"/>
</dbReference>
<dbReference type="InterPro" id="IPR004875">
    <property type="entry name" value="DDE_SF_endonuclease_dom"/>
</dbReference>